<feature type="domain" description="PHB accumulation regulatory" evidence="1">
    <location>
        <begin position="157"/>
        <end position="196"/>
    </location>
</feature>
<proteinExistence type="predicted"/>
<dbReference type="GO" id="GO:0006355">
    <property type="term" value="P:regulation of DNA-templated transcription"/>
    <property type="evidence" value="ECO:0007669"/>
    <property type="project" value="InterPro"/>
</dbReference>
<reference evidence="3" key="1">
    <citation type="submission" date="2016-10" db="EMBL/GenBank/DDBJ databases">
        <title>Sequence of Gallionella enrichment culture.</title>
        <authorList>
            <person name="Poehlein A."/>
            <person name="Muehling M."/>
            <person name="Daniel R."/>
        </authorList>
    </citation>
    <scope>NUCLEOTIDE SEQUENCE</scope>
</reference>
<sequence length="212" mass="24022">MRLRVCLHEKAAAGRFFCAPIGAIPQFPQHATMPNSESPARVIKKYPNRRLYDTETSAYITLVDVKALVMEGERFVVQDAKTGADLTRSILLQIILEEEAGGMPMLSTAMLEQLIRFYGNAMQGMMGSYLEKTVEAFIDIQGKLAEQSRGLYDSRSFSPEMWSQFLSGQAPMLQGMMSNYLEQSKNLYMQMQEQMQQQTKQMLGAFQPPPKR</sequence>
<dbReference type="EMBL" id="MLJW01000465">
    <property type="protein sequence ID" value="OIQ86680.1"/>
    <property type="molecule type" value="Genomic_DNA"/>
</dbReference>
<dbReference type="InterPro" id="IPR010134">
    <property type="entry name" value="PHA_reg_PhaR"/>
</dbReference>
<evidence type="ECO:0000259" key="1">
    <source>
        <dbReference type="Pfam" id="PF05233"/>
    </source>
</evidence>
<gene>
    <name evidence="3" type="ORF">GALL_314530</name>
</gene>
<comment type="caution">
    <text evidence="3">The sequence shown here is derived from an EMBL/GenBank/DDBJ whole genome shotgun (WGS) entry which is preliminary data.</text>
</comment>
<dbReference type="Pfam" id="PF05233">
    <property type="entry name" value="PHB_acc"/>
    <property type="match status" value="2"/>
</dbReference>
<dbReference type="AlphaFoldDB" id="A0A1J5QT86"/>
<feature type="domain" description="PHB accumulation regulatory" evidence="1">
    <location>
        <begin position="106"/>
        <end position="144"/>
    </location>
</feature>
<dbReference type="NCBIfam" id="TIGR01848">
    <property type="entry name" value="PHA_reg_PhaR"/>
    <property type="match status" value="1"/>
</dbReference>
<accession>A0A1J5QT86</accession>
<protein>
    <submittedName>
        <fullName evidence="3">PHB accumulation regulatory domain protein</fullName>
    </submittedName>
</protein>
<dbReference type="InterPro" id="IPR007897">
    <property type="entry name" value="PHB_accumulat"/>
</dbReference>
<feature type="domain" description="PHA accumulation regulator DNA-binding N-terminal" evidence="2">
    <location>
        <begin position="42"/>
        <end position="101"/>
    </location>
</feature>
<dbReference type="Pfam" id="PF07879">
    <property type="entry name" value="PHB_acc_N"/>
    <property type="match status" value="1"/>
</dbReference>
<evidence type="ECO:0000313" key="3">
    <source>
        <dbReference type="EMBL" id="OIQ86680.1"/>
    </source>
</evidence>
<evidence type="ECO:0000259" key="2">
    <source>
        <dbReference type="Pfam" id="PF07879"/>
    </source>
</evidence>
<dbReference type="InterPro" id="IPR012909">
    <property type="entry name" value="PHA_DNA-bd_N"/>
</dbReference>
<name>A0A1J5QT86_9ZZZZ</name>
<organism evidence="3">
    <name type="scientific">mine drainage metagenome</name>
    <dbReference type="NCBI Taxonomy" id="410659"/>
    <lineage>
        <taxon>unclassified sequences</taxon>
        <taxon>metagenomes</taxon>
        <taxon>ecological metagenomes</taxon>
    </lineage>
</organism>